<name>A0AAI9ST48_9ASCO</name>
<evidence type="ECO:0000259" key="21">
    <source>
        <dbReference type="PROSITE" id="PS51190"/>
    </source>
</evidence>
<comment type="caution">
    <text evidence="22">The sequence shown here is derived from an EMBL/GenBank/DDBJ whole genome shotgun (WGS) entry which is preliminary data.</text>
</comment>
<dbReference type="GO" id="GO:0005524">
    <property type="term" value="F:ATP binding"/>
    <property type="evidence" value="ECO:0007669"/>
    <property type="project" value="UniProtKB-KW"/>
</dbReference>
<dbReference type="PROSITE" id="PS50290">
    <property type="entry name" value="PI3_4_KINASE_3"/>
    <property type="match status" value="1"/>
</dbReference>
<evidence type="ECO:0000256" key="9">
    <source>
        <dbReference type="ARBA" id="ARBA00022763"/>
    </source>
</evidence>
<dbReference type="Proteomes" id="UP001202479">
    <property type="component" value="Unassembled WGS sequence"/>
</dbReference>
<reference evidence="22" key="1">
    <citation type="journal article" date="2022" name="DNA Res.">
        <title>Genome analysis of five recently described species of the CUG-Ser clade uncovers Candida theae as a new hybrid lineage with pathogenic potential in the Candida parapsilosis species complex.</title>
        <authorList>
            <person name="Mixao V."/>
            <person name="Del Olmo V."/>
            <person name="Hegedusova E."/>
            <person name="Saus E."/>
            <person name="Pryszcz L."/>
            <person name="Cillingova A."/>
            <person name="Nosek J."/>
            <person name="Gabaldon T."/>
        </authorList>
    </citation>
    <scope>NUCLEOTIDE SEQUENCE</scope>
    <source>
        <strain evidence="22">CBS 10844</strain>
    </source>
</reference>
<evidence type="ECO:0000256" key="14">
    <source>
        <dbReference type="ARBA" id="ARBA00047899"/>
    </source>
</evidence>
<dbReference type="PROSITE" id="PS51190">
    <property type="entry name" value="FATC"/>
    <property type="match status" value="1"/>
</dbReference>
<dbReference type="InterPro" id="IPR011009">
    <property type="entry name" value="Kinase-like_dom_sf"/>
</dbReference>
<dbReference type="SMART" id="SM00146">
    <property type="entry name" value="PI3Kc"/>
    <property type="match status" value="1"/>
</dbReference>
<feature type="domain" description="FATC" evidence="21">
    <location>
        <begin position="2931"/>
        <end position="2963"/>
    </location>
</feature>
<evidence type="ECO:0000256" key="5">
    <source>
        <dbReference type="ARBA" id="ARBA00014619"/>
    </source>
</evidence>
<proteinExistence type="inferred from homology"/>
<keyword evidence="16" id="KW-0158">Chromosome</keyword>
<evidence type="ECO:0000256" key="11">
    <source>
        <dbReference type="ARBA" id="ARBA00022840"/>
    </source>
</evidence>
<keyword evidence="23" id="KW-1185">Reference proteome</keyword>
<dbReference type="GO" id="GO:0006281">
    <property type="term" value="P:DNA repair"/>
    <property type="evidence" value="ECO:0007669"/>
    <property type="project" value="InterPro"/>
</dbReference>
<evidence type="ECO:0000256" key="18">
    <source>
        <dbReference type="SAM" id="MobiDB-lite"/>
    </source>
</evidence>
<feature type="domain" description="PI3K/PI4K catalytic" evidence="19">
    <location>
        <begin position="2620"/>
        <end position="2929"/>
    </location>
</feature>
<keyword evidence="16" id="KW-0156">Chromatin regulator</keyword>
<comment type="similarity">
    <text evidence="3 16">Belongs to the PI3/PI4-kinase family. ATM subfamily.</text>
</comment>
<keyword evidence="13 16" id="KW-0539">Nucleus</keyword>
<evidence type="ECO:0000259" key="20">
    <source>
        <dbReference type="PROSITE" id="PS51189"/>
    </source>
</evidence>
<feature type="region of interest" description="Disordered" evidence="18">
    <location>
        <begin position="891"/>
        <end position="910"/>
    </location>
</feature>
<dbReference type="SUPFAM" id="SSF56112">
    <property type="entry name" value="Protein kinase-like (PK-like)"/>
    <property type="match status" value="1"/>
</dbReference>
<evidence type="ECO:0000256" key="1">
    <source>
        <dbReference type="ARBA" id="ARBA00004123"/>
    </source>
</evidence>
<dbReference type="InterPro" id="IPR036940">
    <property type="entry name" value="PI3/4_kinase_cat_sf"/>
</dbReference>
<evidence type="ECO:0000256" key="8">
    <source>
        <dbReference type="ARBA" id="ARBA00022741"/>
    </source>
</evidence>
<evidence type="ECO:0000313" key="22">
    <source>
        <dbReference type="EMBL" id="KAI3402488.2"/>
    </source>
</evidence>
<keyword evidence="7 16" id="KW-0808">Transferase</keyword>
<keyword evidence="12 16" id="KW-0779">Telomere</keyword>
<evidence type="ECO:0000256" key="15">
    <source>
        <dbReference type="ARBA" id="ARBA00048679"/>
    </source>
</evidence>
<dbReference type="SMART" id="SM01342">
    <property type="entry name" value="TAN"/>
    <property type="match status" value="1"/>
</dbReference>
<dbReference type="EC" id="2.7.11.1" evidence="4 16"/>
<evidence type="ECO:0000256" key="17">
    <source>
        <dbReference type="SAM" id="Coils"/>
    </source>
</evidence>
<feature type="coiled-coil region" evidence="17">
    <location>
        <begin position="2348"/>
        <end position="2411"/>
    </location>
</feature>
<dbReference type="GeneID" id="73382342"/>
<evidence type="ECO:0000256" key="6">
    <source>
        <dbReference type="ARBA" id="ARBA00022527"/>
    </source>
</evidence>
<dbReference type="PANTHER" id="PTHR37079">
    <property type="entry name" value="SERINE/THREONINE-PROTEIN KINASE ATM"/>
    <property type="match status" value="1"/>
</dbReference>
<evidence type="ECO:0000256" key="3">
    <source>
        <dbReference type="ARBA" id="ARBA00010769"/>
    </source>
</evidence>
<dbReference type="GO" id="GO:0006325">
    <property type="term" value="P:chromatin organization"/>
    <property type="evidence" value="ECO:0007669"/>
    <property type="project" value="UniProtKB-KW"/>
</dbReference>
<keyword evidence="6 16" id="KW-0723">Serine/threonine-protein kinase</keyword>
<protein>
    <recommendedName>
        <fullName evidence="5 16">Serine/threonine-protein kinase Tel1</fullName>
        <ecNumber evidence="4 16">2.7.11.1</ecNumber>
    </recommendedName>
</protein>
<comment type="subcellular location">
    <subcellularLocation>
        <location evidence="2 16">Chromosome</location>
        <location evidence="2 16">Telomere</location>
    </subcellularLocation>
    <subcellularLocation>
        <location evidence="1 16">Nucleus</location>
    </subcellularLocation>
</comment>
<sequence length="2963" mass="337293">MSTLDIPRLATLLESTKVKDRNDALNQLEFVSSSKYRLSSKQLRILTTSIFHLLDYESRIYKNGSSTSRNSVGERLNSASYCLRLLIERSISDKLNIRYKVYLDVCLLIKSLFYIQGELLAPCSVNFAKIMGNILSVKYVVEHLNKKDWSMLFFFIIDVIDRCLQNMAKRTTTTSNYGNGEPIERIIAEFWIAVESLLQCECSSCSIQIYHNDQYFSLLSVLNETSQIYKKENPLYISLFKIINKLIVSLATVNFKFVNKLVNIGLKLIVCSYETNWEKLQDQHLIFLNLPTMHRFISLHGLPKLFGDNNLQLSNILDEVSGIQNGNGNKDKGKDNSENEEHGEVLLYNIQQLILFSIQNMMSNPRSLASSSIGISPQNAKVTWFKLKNIYFRNQEPPKPWLHILAVVKLLKSYFAIKKKLASLLSGISIYGKGAHMGIIQTSLLKSSSTVEFCSELLSFKTSPDIQTLGLKILTFYIEAFPVVTNAELGISIANENKQSVTSRSDSTNTTFDFTINNDLESKFSIQTLLHNILCTFDVESSRVWALLLSRTLIKEHDAFRETKPLIRLNFLRSVFMLSLNSLNRPNSFTTACDLVFEIIVDNEQDFHKLVDNSVLTQVDSTIDLSEVNGPYLIHNESFKFWYAIYKMSVELNLPKRSVFPRKIEDWLMAKWDMVFYPQNHSFLETSMCMPDFLFWLSGNDLHFVEANSWWMMTDLYAGSFFSPVVCAQEYQESLESFLVLEGENTEKNQKAHNFSGIPQFFGERYWTKLVDTFKTFNVDPVSYAALLSWLVFIMNIYIKMRSVGDTNTIAKLNLLRYQLSIGIGSFRNSHISIDDAYEISRVFNTYLSSSETSCSTIAEFIRGFPFDEITRIMDSEYLRDRLFNRKRSFRKEEGEEEEEEEKEREKDDDYDAVVSNEFATVRESSTSPAEQWKIDITYLELSQQHSQPQIFQLLEFKMFKSTLELKRISDSLSELLTFAEHIGDTHILSVLWFLVDRVLPRITTMQPEETLSVTQLIRLLGNRILADQRFEKNEMVLVMVSKMLKLLVPLLVENNTNTDSALVKDCNDVIAWIYALGSKDFITTTISLRFYVDFLISYLQVANDHVVKRSDLENEIYRQISESTNEMRIHIVDEVSSFIAKSSSLGQEIIYSRLFDTFGDPQSSVETGGTYVLFFAKLASASPKIFSMALFNLLECSTFPFLVPYLKKCLNHIIIKSRFRSRSRSSDVTIRDIFVQFKLELLRSWWINDSFDTFPFTLFEYECLDDFLSENYRDLVACIVSTKPPNEKVQQRAGETLLNLARLKKVTLETIVAESLSLFIPLSYTKYGVKNSAFELLAKYVKDYKSEVQSQLSLLVLEIIKFIDVSKETDVGVMFPNQDTLTSVLVGTSDSKTFDVSTNLSICMKSGVELINKIVDKYSDPGKEFWSMQNTYFLIRQISSLLDPSETEFCYNAVILRRIKLVILLSSGGDPLSVEAMGMLASTLSPFLVGDNSYLLVNDILCIFASFSNLYHHGNQDEISKTLYVITEIAYALFLSSNNNTKESSCADPLYAMVIGKVKDYLDNVETFNREENSYLKIVSAAIKVLSGESVHIQMQMSDMVSCLTESTSKTLLALLSEVFDYIDVDADVSTEEVPENSKVTQFLVGLPSSQIQQLSKGFKLWISNYLSRFYLKSSTIKSLDVVEPLEFPNVTIDDFGENAKYYDQAIQALANRYTASNNHIDCATAESVLGCLIMKHLEDPQDLSRFINFQVIAERFSHYILPMSLSTCVLLNDETKIKYKNITLDQICQNFEAFFKTHSDTWCVTLYLAILQELSKFTSLGPIMSAFVIKVPSFATETLAPLVCFYLSIGGRQGEDKISLIFNCFLNIVKNTPVLASSTFLNVLRYIRIAAKTSRLSAYKRVFDKVSVKEYYQVAIKSKMFKTAMMLFEDACFNDDFTDPLDIHYDELRTIYENLDYEDLIYGLPERTTLEHILSMINTSSAITSTSASTTTSTSTTTTTTQFQYSSGLLDTSLKLDEPPAWTCVESVSKAGMLGMAQLMSKNLDSTAHSGDEYEWSWKLSKWVQPVPKDTSCTNKIIYGVLKQIHDSSSSPSSSIRRHSICQEALLKVLDIDRNGVSNSIKEKKEATRSWLKSLACVQSISDLVNGSDSGIVLREPFSVEFKMLEDVLLARQTVLQVLAEDPESKSVADELWFSSLIEMVKYNNLARQNKENQKMISSMILINGICKKLQSFEISLSQNMMNLSLYQAAQTLWAQGNTNVPVLMLKELYNSGGVDVQDGDLKVDKFLIRAMMVEWMSESRQDLASNLMTTQVLPTAEKAMMLADPKQQVQIFHLFAKFCESQFKSRSLNEKIDLLEKRSQEKKNQVREEKVHVDELPSGEKRLAIKYLTKLKSLYNKERLELAEAKANKKQFFSKAVEYYLQSLSMGSDSARDLDKFVALWLEQFDDNDLHEKIEPKLLALPTYKLLSWCSQLVSRLVTETSRFQLVLRQLILNMCADHPYHSLHLLISLKLQAEQAKKDSNSLLFSKANSAKSILQELSTKDPCYVNGVLLPFVKFTEECVKLTKVKATGHSMNLQKTPLGAYWLHSLPRIPTPTKTLKVDHTLKYDNIPVLQQVRPEVGISDSGLSKPKIASFILSDGSKHRILFKYGADDLRQDSIMEQVFGKVQNIFEKDKECSNRYLTIRTYNVVPLGPKSGIIEFVPNSLSLSDCILQYHNKFDQLKIGEARKLMAGVQSQGKEARVKVYKDIECKVKPVLRYFLQNNFLTPDSWFDSRVKYSRGVATSSIVGYILGLGDRHCNNILLDKSSGEPIHIDLGVAFDQGHSLPVPETVPFRLTRDMVDGLGVTGVEGVFKKSCEHTMRVLRENKEHIISILDVLRWDPLYSWTLSPTRKKSLQKEEAGGVMQPENDGSEAGRAIVTVSEKLAANGLSIEAAVRELIQEATNPENLALIYQGWSPFY</sequence>
<keyword evidence="17" id="KW-0175">Coiled coil</keyword>
<keyword evidence="11 16" id="KW-0067">ATP-binding</keyword>
<evidence type="ECO:0000256" key="13">
    <source>
        <dbReference type="ARBA" id="ARBA00023242"/>
    </source>
</evidence>
<dbReference type="InterPro" id="IPR021668">
    <property type="entry name" value="TAN"/>
</dbReference>
<dbReference type="GO" id="GO:0004674">
    <property type="term" value="F:protein serine/threonine kinase activity"/>
    <property type="evidence" value="ECO:0007669"/>
    <property type="project" value="UniProtKB-KW"/>
</dbReference>
<dbReference type="PROSITE" id="PS00915">
    <property type="entry name" value="PI3_4_KINASE_1"/>
    <property type="match status" value="1"/>
</dbReference>
<dbReference type="Gene3D" id="3.30.1010.10">
    <property type="entry name" value="Phosphatidylinositol 3-kinase Catalytic Subunit, Chain A, domain 4"/>
    <property type="match status" value="1"/>
</dbReference>
<keyword evidence="9 16" id="KW-0227">DNA damage</keyword>
<dbReference type="Pfam" id="PF11640">
    <property type="entry name" value="TAN"/>
    <property type="match status" value="1"/>
</dbReference>
<keyword evidence="10 16" id="KW-0418">Kinase</keyword>
<dbReference type="GO" id="GO:0000781">
    <property type="term" value="C:chromosome, telomeric region"/>
    <property type="evidence" value="ECO:0007669"/>
    <property type="project" value="UniProtKB-SubCell"/>
</dbReference>
<evidence type="ECO:0000256" key="2">
    <source>
        <dbReference type="ARBA" id="ARBA00004574"/>
    </source>
</evidence>
<dbReference type="GO" id="GO:0035556">
    <property type="term" value="P:intracellular signal transduction"/>
    <property type="evidence" value="ECO:0007669"/>
    <property type="project" value="UniProtKB-ARBA"/>
</dbReference>
<evidence type="ECO:0000259" key="19">
    <source>
        <dbReference type="PROSITE" id="PS50290"/>
    </source>
</evidence>
<dbReference type="Pfam" id="PF02260">
    <property type="entry name" value="FATC"/>
    <property type="match status" value="1"/>
</dbReference>
<organism evidence="22 23">
    <name type="scientific">Candida oxycetoniae</name>
    <dbReference type="NCBI Taxonomy" id="497107"/>
    <lineage>
        <taxon>Eukaryota</taxon>
        <taxon>Fungi</taxon>
        <taxon>Dikarya</taxon>
        <taxon>Ascomycota</taxon>
        <taxon>Saccharomycotina</taxon>
        <taxon>Pichiomycetes</taxon>
        <taxon>Debaryomycetaceae</taxon>
        <taxon>Candida/Lodderomyces clade</taxon>
        <taxon>Candida</taxon>
    </lineage>
</organism>
<dbReference type="InterPro" id="IPR038980">
    <property type="entry name" value="ATM_plant"/>
</dbReference>
<feature type="domain" description="FAT" evidence="20">
    <location>
        <begin position="1912"/>
        <end position="2516"/>
    </location>
</feature>
<dbReference type="EMBL" id="JAHUZD010000145">
    <property type="protein sequence ID" value="KAI3402488.2"/>
    <property type="molecule type" value="Genomic_DNA"/>
</dbReference>
<dbReference type="Pfam" id="PF00454">
    <property type="entry name" value="PI3_PI4_kinase"/>
    <property type="match status" value="1"/>
</dbReference>
<dbReference type="InterPro" id="IPR044107">
    <property type="entry name" value="PIKKc_ATM"/>
</dbReference>
<dbReference type="GO" id="GO:0005634">
    <property type="term" value="C:nucleus"/>
    <property type="evidence" value="ECO:0007669"/>
    <property type="project" value="UniProtKB-SubCell"/>
</dbReference>
<dbReference type="PROSITE" id="PS51189">
    <property type="entry name" value="FAT"/>
    <property type="match status" value="1"/>
</dbReference>
<dbReference type="RefSeq" id="XP_049178237.1">
    <property type="nucleotide sequence ID" value="XM_049326197.1"/>
</dbReference>
<dbReference type="InterPro" id="IPR000403">
    <property type="entry name" value="PI3/4_kinase_cat_dom"/>
</dbReference>
<dbReference type="InterPro" id="IPR014009">
    <property type="entry name" value="PIK_FAT"/>
</dbReference>
<dbReference type="PROSITE" id="PS00916">
    <property type="entry name" value="PI3_4_KINASE_2"/>
    <property type="match status" value="1"/>
</dbReference>
<dbReference type="SMART" id="SM01343">
    <property type="entry name" value="FATC"/>
    <property type="match status" value="1"/>
</dbReference>
<gene>
    <name evidence="22" type="ORF">KGF56_004729</name>
</gene>
<evidence type="ECO:0000313" key="23">
    <source>
        <dbReference type="Proteomes" id="UP001202479"/>
    </source>
</evidence>
<dbReference type="PANTHER" id="PTHR37079:SF4">
    <property type="entry name" value="SERINE_THREONINE-PROTEIN KINASE ATM"/>
    <property type="match status" value="1"/>
</dbReference>
<comment type="catalytic activity">
    <reaction evidence="14 16">
        <text>L-threonyl-[protein] + ATP = O-phospho-L-threonyl-[protein] + ADP + H(+)</text>
        <dbReference type="Rhea" id="RHEA:46608"/>
        <dbReference type="Rhea" id="RHEA-COMP:11060"/>
        <dbReference type="Rhea" id="RHEA-COMP:11605"/>
        <dbReference type="ChEBI" id="CHEBI:15378"/>
        <dbReference type="ChEBI" id="CHEBI:30013"/>
        <dbReference type="ChEBI" id="CHEBI:30616"/>
        <dbReference type="ChEBI" id="CHEBI:61977"/>
        <dbReference type="ChEBI" id="CHEBI:456216"/>
        <dbReference type="EC" id="2.7.11.1"/>
    </reaction>
</comment>
<evidence type="ECO:0000256" key="7">
    <source>
        <dbReference type="ARBA" id="ARBA00022679"/>
    </source>
</evidence>
<evidence type="ECO:0000256" key="12">
    <source>
        <dbReference type="ARBA" id="ARBA00022895"/>
    </source>
</evidence>
<feature type="compositionally biased region" description="Acidic residues" evidence="18">
    <location>
        <begin position="895"/>
        <end position="910"/>
    </location>
</feature>
<dbReference type="CDD" id="cd05171">
    <property type="entry name" value="PIKKc_ATM"/>
    <property type="match status" value="1"/>
</dbReference>
<dbReference type="Gene3D" id="1.10.1070.11">
    <property type="entry name" value="Phosphatidylinositol 3-/4-kinase, catalytic domain"/>
    <property type="match status" value="1"/>
</dbReference>
<evidence type="ECO:0000256" key="16">
    <source>
        <dbReference type="RuleBase" id="RU365027"/>
    </source>
</evidence>
<dbReference type="InterPro" id="IPR003152">
    <property type="entry name" value="FATC_dom"/>
</dbReference>
<dbReference type="InterPro" id="IPR018936">
    <property type="entry name" value="PI3/4_kinase_CS"/>
</dbReference>
<comment type="catalytic activity">
    <reaction evidence="15">
        <text>L-seryl-[protein] + ATP = O-phospho-L-seryl-[protein] + ADP + H(+)</text>
        <dbReference type="Rhea" id="RHEA:17989"/>
        <dbReference type="Rhea" id="RHEA-COMP:9863"/>
        <dbReference type="Rhea" id="RHEA-COMP:11604"/>
        <dbReference type="ChEBI" id="CHEBI:15378"/>
        <dbReference type="ChEBI" id="CHEBI:29999"/>
        <dbReference type="ChEBI" id="CHEBI:30616"/>
        <dbReference type="ChEBI" id="CHEBI:83421"/>
        <dbReference type="ChEBI" id="CHEBI:456216"/>
        <dbReference type="EC" id="2.7.11.1"/>
    </reaction>
</comment>
<keyword evidence="8 16" id="KW-0547">Nucleotide-binding</keyword>
<evidence type="ECO:0000256" key="4">
    <source>
        <dbReference type="ARBA" id="ARBA00012513"/>
    </source>
</evidence>
<accession>A0AAI9ST48</accession>
<comment type="function">
    <text evidence="16">Serine/threonine protein kinase which activates checkpoint signaling upon genotoxic stresses such as ionizing radiation (IR), ultraviolet light (UV), or DNA replication stalling, thereby acting as a DNA damage sensor. Recognizes the substrate consensus sequence [ST]-Q. Phosphorylates histone H2A to form H2AS128ph (gamma-H2A) at sites of DNA damage, involved in the regulation of DNA damage response mechanism. Required for the control of telomere length and genome stability.</text>
</comment>
<evidence type="ECO:0000256" key="10">
    <source>
        <dbReference type="ARBA" id="ARBA00022777"/>
    </source>
</evidence>